<comment type="caution">
    <text evidence="2">The sequence shown here is derived from an EMBL/GenBank/DDBJ whole genome shotgun (WGS) entry which is preliminary data.</text>
</comment>
<evidence type="ECO:0000256" key="1">
    <source>
        <dbReference type="SAM" id="MobiDB-lite"/>
    </source>
</evidence>
<proteinExistence type="predicted"/>
<protein>
    <submittedName>
        <fullName evidence="2">Uncharacterized protein</fullName>
    </submittedName>
</protein>
<evidence type="ECO:0000313" key="2">
    <source>
        <dbReference type="EMBL" id="GMN52638.1"/>
    </source>
</evidence>
<reference evidence="2" key="1">
    <citation type="submission" date="2023-07" db="EMBL/GenBank/DDBJ databases">
        <title>draft genome sequence of fig (Ficus carica).</title>
        <authorList>
            <person name="Takahashi T."/>
            <person name="Nishimura K."/>
        </authorList>
    </citation>
    <scope>NUCLEOTIDE SEQUENCE</scope>
</reference>
<keyword evidence="3" id="KW-1185">Reference proteome</keyword>
<evidence type="ECO:0000313" key="3">
    <source>
        <dbReference type="Proteomes" id="UP001187192"/>
    </source>
</evidence>
<feature type="region of interest" description="Disordered" evidence="1">
    <location>
        <begin position="1"/>
        <end position="34"/>
    </location>
</feature>
<dbReference type="Proteomes" id="UP001187192">
    <property type="component" value="Unassembled WGS sequence"/>
</dbReference>
<dbReference type="AlphaFoldDB" id="A0AA88ADD0"/>
<gene>
    <name evidence="2" type="ORF">TIFTF001_021779</name>
</gene>
<feature type="compositionally biased region" description="Low complexity" evidence="1">
    <location>
        <begin position="1"/>
        <end position="13"/>
    </location>
</feature>
<organism evidence="2 3">
    <name type="scientific">Ficus carica</name>
    <name type="common">Common fig</name>
    <dbReference type="NCBI Taxonomy" id="3494"/>
    <lineage>
        <taxon>Eukaryota</taxon>
        <taxon>Viridiplantae</taxon>
        <taxon>Streptophyta</taxon>
        <taxon>Embryophyta</taxon>
        <taxon>Tracheophyta</taxon>
        <taxon>Spermatophyta</taxon>
        <taxon>Magnoliopsida</taxon>
        <taxon>eudicotyledons</taxon>
        <taxon>Gunneridae</taxon>
        <taxon>Pentapetalae</taxon>
        <taxon>rosids</taxon>
        <taxon>fabids</taxon>
        <taxon>Rosales</taxon>
        <taxon>Moraceae</taxon>
        <taxon>Ficeae</taxon>
        <taxon>Ficus</taxon>
    </lineage>
</organism>
<sequence length="128" mass="13899">MGDCPSASASQSQARRRRPHRELGQNYKNRRKGACNRVRTTAAAVEIWARRGCVSEERLSWSVAGSPPEAIVVGDPQRFRTISKPTRHGLGFSENREKSPAMVKIAISAVSCDGTAPWVANPAVISAL</sequence>
<accession>A0AA88ADD0</accession>
<name>A0AA88ADD0_FICCA</name>
<dbReference type="EMBL" id="BTGU01000042">
    <property type="protein sequence ID" value="GMN52638.1"/>
    <property type="molecule type" value="Genomic_DNA"/>
</dbReference>